<dbReference type="Proteomes" id="UP001144323">
    <property type="component" value="Unassembled WGS sequence"/>
</dbReference>
<comment type="caution">
    <text evidence="1">The sequence shown here is derived from an EMBL/GenBank/DDBJ whole genome shotgun (WGS) entry which is preliminary data.</text>
</comment>
<organism evidence="1 2">
    <name type="scientific">Methylocystis echinoides</name>
    <dbReference type="NCBI Taxonomy" id="29468"/>
    <lineage>
        <taxon>Bacteria</taxon>
        <taxon>Pseudomonadati</taxon>
        <taxon>Pseudomonadota</taxon>
        <taxon>Alphaproteobacteria</taxon>
        <taxon>Hyphomicrobiales</taxon>
        <taxon>Methylocystaceae</taxon>
        <taxon>Methylocystis</taxon>
    </lineage>
</organism>
<keyword evidence="2" id="KW-1185">Reference proteome</keyword>
<evidence type="ECO:0000313" key="1">
    <source>
        <dbReference type="EMBL" id="GLI93632.1"/>
    </source>
</evidence>
<sequence>MQEHESLLAMAQSPRATDRTLIRNIADNLGTEFARLSAGKRWRDAQERIDLLGVAQTAFAIDAVEPMESKEAHALRAAAVRFERLLRRRSDKAAKDNPDMIRAAHARVEAELEVLRRYTHALGPEARIALAIRDAFDCANRGLAEADRIPTTLSEEGPLVLLTRAALCYTPVKDRPAPALRNVLEKFPVLRRRI</sequence>
<dbReference type="AlphaFoldDB" id="A0A9W6GV66"/>
<protein>
    <submittedName>
        <fullName evidence="1">Uncharacterized protein</fullName>
    </submittedName>
</protein>
<dbReference type="RefSeq" id="WP_281803562.1">
    <property type="nucleotide sequence ID" value="NZ_BSEC01000001.1"/>
</dbReference>
<dbReference type="EMBL" id="BSEC01000001">
    <property type="protein sequence ID" value="GLI93632.1"/>
    <property type="molecule type" value="Genomic_DNA"/>
</dbReference>
<proteinExistence type="predicted"/>
<name>A0A9W6GV66_9HYPH</name>
<evidence type="ECO:0000313" key="2">
    <source>
        <dbReference type="Proteomes" id="UP001144323"/>
    </source>
</evidence>
<reference evidence="1" key="1">
    <citation type="journal article" date="2023" name="Int. J. Syst. Evol. Microbiol.">
        <title>Methylocystis iwaonis sp. nov., a type II methane-oxidizing bacterium from surface soil of a rice paddy field in Japan, and emended description of the genus Methylocystis (ex Whittenbury et al. 1970) Bowman et al. 1993.</title>
        <authorList>
            <person name="Kaise H."/>
            <person name="Sawadogo J.B."/>
            <person name="Alam M.S."/>
            <person name="Ueno C."/>
            <person name="Dianou D."/>
            <person name="Shinjo R."/>
            <person name="Asakawa S."/>
        </authorList>
    </citation>
    <scope>NUCLEOTIDE SEQUENCE</scope>
    <source>
        <strain evidence="1">LMG27198</strain>
    </source>
</reference>
<accession>A0A9W6GV66</accession>
<gene>
    <name evidence="1" type="ORF">LMG27198_26240</name>
</gene>